<dbReference type="RefSeq" id="WP_141134130.1">
    <property type="nucleotide sequence ID" value="NZ_FZNK01000017.1"/>
</dbReference>
<dbReference type="Proteomes" id="UP000198297">
    <property type="component" value="Unassembled WGS sequence"/>
</dbReference>
<feature type="transmembrane region" description="Helical" evidence="1">
    <location>
        <begin position="75"/>
        <end position="95"/>
    </location>
</feature>
<sequence>MGLLTTLHASTTLQGTVIEVIRFSGALLAVYGAASIAIWVGATHTYYAWTGQRDKLSVVVAGPSFIREGPAFREVLWKFGGPFCVLSGILIIAYLTNFAILCPLSARFEFVPAIYCDGYPDIT</sequence>
<evidence type="ECO:0000313" key="2">
    <source>
        <dbReference type="EMBL" id="SNR73572.1"/>
    </source>
</evidence>
<keyword evidence="1" id="KW-1133">Transmembrane helix</keyword>
<reference evidence="2 3" key="1">
    <citation type="submission" date="2017-06" db="EMBL/GenBank/DDBJ databases">
        <authorList>
            <person name="Kim H.J."/>
            <person name="Triplett B.A."/>
        </authorList>
    </citation>
    <scope>NUCLEOTIDE SEQUENCE [LARGE SCALE GENOMIC DNA]</scope>
    <source>
        <strain evidence="2 3">DSM 19316</strain>
    </source>
</reference>
<dbReference type="AlphaFoldDB" id="A0A238YRG4"/>
<protein>
    <submittedName>
        <fullName evidence="2">Uncharacterized protein</fullName>
    </submittedName>
</protein>
<evidence type="ECO:0000313" key="3">
    <source>
        <dbReference type="Proteomes" id="UP000198297"/>
    </source>
</evidence>
<organism evidence="2 3">
    <name type="scientific">Halorubrum ezzemoulense</name>
    <name type="common">Halorubrum chaoviator</name>
    <dbReference type="NCBI Taxonomy" id="337243"/>
    <lineage>
        <taxon>Archaea</taxon>
        <taxon>Methanobacteriati</taxon>
        <taxon>Methanobacteriota</taxon>
        <taxon>Stenosarchaea group</taxon>
        <taxon>Halobacteria</taxon>
        <taxon>Halobacteriales</taxon>
        <taxon>Haloferacaceae</taxon>
        <taxon>Halorubrum</taxon>
    </lineage>
</organism>
<proteinExistence type="predicted"/>
<dbReference type="EMBL" id="FZNK01000017">
    <property type="protein sequence ID" value="SNR73572.1"/>
    <property type="molecule type" value="Genomic_DNA"/>
</dbReference>
<feature type="transmembrane region" description="Helical" evidence="1">
    <location>
        <begin position="20"/>
        <end position="47"/>
    </location>
</feature>
<keyword evidence="1" id="KW-0812">Transmembrane</keyword>
<keyword evidence="1" id="KW-0472">Membrane</keyword>
<gene>
    <name evidence="2" type="ORF">SAMN06266787_11726</name>
</gene>
<name>A0A238YRG4_HALEZ</name>
<evidence type="ECO:0000256" key="1">
    <source>
        <dbReference type="SAM" id="Phobius"/>
    </source>
</evidence>
<accession>A0A238YRG4</accession>